<evidence type="ECO:0000256" key="7">
    <source>
        <dbReference type="ARBA" id="ARBA00022777"/>
    </source>
</evidence>
<evidence type="ECO:0000256" key="2">
    <source>
        <dbReference type="ARBA" id="ARBA00004141"/>
    </source>
</evidence>
<evidence type="ECO:0000313" key="15">
    <source>
        <dbReference type="Proteomes" id="UP000366872"/>
    </source>
</evidence>
<dbReference type="InterPro" id="IPR013767">
    <property type="entry name" value="PAS_fold"/>
</dbReference>
<keyword evidence="11 12" id="KW-0472">Membrane</keyword>
<dbReference type="PANTHER" id="PTHR42878:SF7">
    <property type="entry name" value="SENSOR HISTIDINE KINASE GLRK"/>
    <property type="match status" value="1"/>
</dbReference>
<evidence type="ECO:0000256" key="12">
    <source>
        <dbReference type="SAM" id="Phobius"/>
    </source>
</evidence>
<dbReference type="NCBIfam" id="TIGR00229">
    <property type="entry name" value="sensory_box"/>
    <property type="match status" value="1"/>
</dbReference>
<evidence type="ECO:0000256" key="11">
    <source>
        <dbReference type="ARBA" id="ARBA00023136"/>
    </source>
</evidence>
<dbReference type="InterPro" id="IPR035965">
    <property type="entry name" value="PAS-like_dom_sf"/>
</dbReference>
<dbReference type="GO" id="GO:0000155">
    <property type="term" value="F:phosphorelay sensor kinase activity"/>
    <property type="evidence" value="ECO:0007669"/>
    <property type="project" value="InterPro"/>
</dbReference>
<dbReference type="Proteomes" id="UP000366872">
    <property type="component" value="Unassembled WGS sequence"/>
</dbReference>
<dbReference type="GO" id="GO:0016020">
    <property type="term" value="C:membrane"/>
    <property type="evidence" value="ECO:0007669"/>
    <property type="project" value="UniProtKB-SubCell"/>
</dbReference>
<dbReference type="GO" id="GO:0000156">
    <property type="term" value="F:phosphorelay response regulator activity"/>
    <property type="evidence" value="ECO:0007669"/>
    <property type="project" value="TreeGrafter"/>
</dbReference>
<dbReference type="Pfam" id="PF00989">
    <property type="entry name" value="PAS"/>
    <property type="match status" value="1"/>
</dbReference>
<evidence type="ECO:0000313" key="14">
    <source>
        <dbReference type="EMBL" id="VGO15952.1"/>
    </source>
</evidence>
<gene>
    <name evidence="14" type="ORF">PDESU_04541</name>
</gene>
<dbReference type="GO" id="GO:0007234">
    <property type="term" value="P:osmosensory signaling via phosphorelay pathway"/>
    <property type="evidence" value="ECO:0007669"/>
    <property type="project" value="TreeGrafter"/>
</dbReference>
<proteinExistence type="predicted"/>
<evidence type="ECO:0000256" key="3">
    <source>
        <dbReference type="ARBA" id="ARBA00012438"/>
    </source>
</evidence>
<evidence type="ECO:0000256" key="9">
    <source>
        <dbReference type="ARBA" id="ARBA00022989"/>
    </source>
</evidence>
<evidence type="ECO:0000256" key="6">
    <source>
        <dbReference type="ARBA" id="ARBA00022741"/>
    </source>
</evidence>
<evidence type="ECO:0000256" key="1">
    <source>
        <dbReference type="ARBA" id="ARBA00000085"/>
    </source>
</evidence>
<dbReference type="InterPro" id="IPR036097">
    <property type="entry name" value="HisK_dim/P_sf"/>
</dbReference>
<feature type="transmembrane region" description="Helical" evidence="12">
    <location>
        <begin position="12"/>
        <end position="34"/>
    </location>
</feature>
<keyword evidence="8" id="KW-0067">ATP-binding</keyword>
<keyword evidence="5 12" id="KW-0812">Transmembrane</keyword>
<evidence type="ECO:0000256" key="10">
    <source>
        <dbReference type="ARBA" id="ARBA00023012"/>
    </source>
</evidence>
<reference evidence="14 15" key="1">
    <citation type="submission" date="2019-04" db="EMBL/GenBank/DDBJ databases">
        <authorList>
            <person name="Van Vliet M D."/>
        </authorList>
    </citation>
    <scope>NUCLEOTIDE SEQUENCE [LARGE SCALE GENOMIC DNA]</scope>
    <source>
        <strain evidence="14 15">F1</strain>
    </source>
</reference>
<evidence type="ECO:0000256" key="8">
    <source>
        <dbReference type="ARBA" id="ARBA00022840"/>
    </source>
</evidence>
<dbReference type="InterPro" id="IPR000014">
    <property type="entry name" value="PAS"/>
</dbReference>
<keyword evidence="15" id="KW-1185">Reference proteome</keyword>
<feature type="transmembrane region" description="Helical" evidence="12">
    <location>
        <begin position="157"/>
        <end position="174"/>
    </location>
</feature>
<dbReference type="AlphaFoldDB" id="A0A6C2U7A4"/>
<feature type="domain" description="PAS" evidence="13">
    <location>
        <begin position="187"/>
        <end position="241"/>
    </location>
</feature>
<dbReference type="RefSeq" id="WP_136081514.1">
    <property type="nucleotide sequence ID" value="NZ_CAAHFG010000003.1"/>
</dbReference>
<evidence type="ECO:0000256" key="4">
    <source>
        <dbReference type="ARBA" id="ARBA00022679"/>
    </source>
</evidence>
<evidence type="ECO:0000256" key="5">
    <source>
        <dbReference type="ARBA" id="ARBA00022692"/>
    </source>
</evidence>
<organism evidence="14 15">
    <name type="scientific">Pontiella desulfatans</name>
    <dbReference type="NCBI Taxonomy" id="2750659"/>
    <lineage>
        <taxon>Bacteria</taxon>
        <taxon>Pseudomonadati</taxon>
        <taxon>Kiritimatiellota</taxon>
        <taxon>Kiritimatiellia</taxon>
        <taxon>Kiritimatiellales</taxon>
        <taxon>Pontiellaceae</taxon>
        <taxon>Pontiella</taxon>
    </lineage>
</organism>
<comment type="catalytic activity">
    <reaction evidence="1">
        <text>ATP + protein L-histidine = ADP + protein N-phospho-L-histidine.</text>
        <dbReference type="EC" id="2.7.13.3"/>
    </reaction>
</comment>
<accession>A0A6C2U7A4</accession>
<feature type="transmembrane region" description="Helical" evidence="12">
    <location>
        <begin position="117"/>
        <end position="137"/>
    </location>
</feature>
<keyword evidence="7" id="KW-0418">Kinase</keyword>
<keyword evidence="6" id="KW-0547">Nucleotide-binding</keyword>
<keyword evidence="10" id="KW-0902">Two-component regulatory system</keyword>
<feature type="transmembrane region" description="Helical" evidence="12">
    <location>
        <begin position="71"/>
        <end position="88"/>
    </location>
</feature>
<dbReference type="PANTHER" id="PTHR42878">
    <property type="entry name" value="TWO-COMPONENT HISTIDINE KINASE"/>
    <property type="match status" value="1"/>
</dbReference>
<feature type="transmembrane region" description="Helical" evidence="12">
    <location>
        <begin position="94"/>
        <end position="110"/>
    </location>
</feature>
<protein>
    <recommendedName>
        <fullName evidence="3">histidine kinase</fullName>
        <ecNumber evidence="3">2.7.13.3</ecNumber>
    </recommendedName>
</protein>
<dbReference type="CDD" id="cd00082">
    <property type="entry name" value="HisKA"/>
    <property type="match status" value="1"/>
</dbReference>
<dbReference type="SMART" id="SM00388">
    <property type="entry name" value="HisKA"/>
    <property type="match status" value="1"/>
</dbReference>
<dbReference type="SUPFAM" id="SSF47384">
    <property type="entry name" value="Homodimeric domain of signal transducing histidine kinase"/>
    <property type="match status" value="1"/>
</dbReference>
<dbReference type="GO" id="GO:0030295">
    <property type="term" value="F:protein kinase activator activity"/>
    <property type="evidence" value="ECO:0007669"/>
    <property type="project" value="TreeGrafter"/>
</dbReference>
<dbReference type="InterPro" id="IPR050351">
    <property type="entry name" value="BphY/WalK/GraS-like"/>
</dbReference>
<dbReference type="SMART" id="SM00091">
    <property type="entry name" value="PAS"/>
    <property type="match status" value="1"/>
</dbReference>
<comment type="subcellular location">
    <subcellularLocation>
        <location evidence="2">Membrane</location>
        <topology evidence="2">Multi-pass membrane protein</topology>
    </subcellularLocation>
</comment>
<dbReference type="Pfam" id="PF00512">
    <property type="entry name" value="HisKA"/>
    <property type="match status" value="1"/>
</dbReference>
<dbReference type="EC" id="2.7.13.3" evidence="3"/>
<name>A0A6C2U7A4_PONDE</name>
<dbReference type="InterPro" id="IPR003661">
    <property type="entry name" value="HisK_dim/P_dom"/>
</dbReference>
<dbReference type="Gene3D" id="1.10.287.130">
    <property type="match status" value="1"/>
</dbReference>
<dbReference type="SUPFAM" id="SSF55785">
    <property type="entry name" value="PYP-like sensor domain (PAS domain)"/>
    <property type="match status" value="1"/>
</dbReference>
<sequence length="433" mass="47562">MTEPSNTTSWPELTAILLARLGFLWLLVLVSLLLPNDDAAFYALMGVAFIITIPYSLWLRNRLQTAEFAPLQFVVDLLLVTGLVYFTGGIRSELTLLYPLVILSAGIVGTPKQAAEITILAIVTYILMATLLSNHMIVEYVPTGTPLLAESTSATLLLRSLTFAFFGVASVYVAKRCNFIDSAEQELTETTATLLERIPEAALVLDQKGCILFSNKAATSLLGFGENELANMAFTDLLDEEGDPIPESYGTTALLRRKDRDALPVRYASSELQVPELALLGPEGRKNTTIAISLIILTDISHALGTEKKLRKLERINAATRLAGELAHEIRTPLTAISASIQLLKRYEEKASAADWLPSSPRRKDRNELFDHIEDASHRMDSAVRNFVDFAEFSPKDLISIIKLDSDVKNQGYIGHLNTTGRGLQDGENTHSG</sequence>
<dbReference type="PROSITE" id="PS50112">
    <property type="entry name" value="PAS"/>
    <property type="match status" value="1"/>
</dbReference>
<dbReference type="Gene3D" id="3.30.450.20">
    <property type="entry name" value="PAS domain"/>
    <property type="match status" value="1"/>
</dbReference>
<feature type="transmembrane region" description="Helical" evidence="12">
    <location>
        <begin position="40"/>
        <end position="59"/>
    </location>
</feature>
<dbReference type="CDD" id="cd00130">
    <property type="entry name" value="PAS"/>
    <property type="match status" value="1"/>
</dbReference>
<keyword evidence="9 12" id="KW-1133">Transmembrane helix</keyword>
<dbReference type="EMBL" id="CAAHFG010000003">
    <property type="protein sequence ID" value="VGO15952.1"/>
    <property type="molecule type" value="Genomic_DNA"/>
</dbReference>
<evidence type="ECO:0000259" key="13">
    <source>
        <dbReference type="PROSITE" id="PS50112"/>
    </source>
</evidence>
<dbReference type="GO" id="GO:0005524">
    <property type="term" value="F:ATP binding"/>
    <property type="evidence" value="ECO:0007669"/>
    <property type="project" value="UniProtKB-KW"/>
</dbReference>
<keyword evidence="4" id="KW-0808">Transferase</keyword>
<dbReference type="GO" id="GO:0006355">
    <property type="term" value="P:regulation of DNA-templated transcription"/>
    <property type="evidence" value="ECO:0007669"/>
    <property type="project" value="InterPro"/>
</dbReference>